<dbReference type="GO" id="GO:0043161">
    <property type="term" value="P:proteasome-mediated ubiquitin-dependent protein catabolic process"/>
    <property type="evidence" value="ECO:0007669"/>
    <property type="project" value="TreeGrafter"/>
</dbReference>
<dbReference type="GeneID" id="41977092"/>
<feature type="compositionally biased region" description="Pro residues" evidence="18">
    <location>
        <begin position="225"/>
        <end position="236"/>
    </location>
</feature>
<evidence type="ECO:0000313" key="21">
    <source>
        <dbReference type="EMBL" id="TPX08941.1"/>
    </source>
</evidence>
<dbReference type="EC" id="2.3.2.27" evidence="6"/>
<dbReference type="GO" id="GO:0016020">
    <property type="term" value="C:membrane"/>
    <property type="evidence" value="ECO:0007669"/>
    <property type="project" value="UniProtKB-SubCell"/>
</dbReference>
<feature type="domain" description="FYVE-type" evidence="20">
    <location>
        <begin position="269"/>
        <end position="348"/>
    </location>
</feature>
<evidence type="ECO:0000256" key="8">
    <source>
        <dbReference type="ARBA" id="ARBA00022707"/>
    </source>
</evidence>
<feature type="compositionally biased region" description="Basic and acidic residues" evidence="18">
    <location>
        <begin position="125"/>
        <end position="138"/>
    </location>
</feature>
<dbReference type="GO" id="GO:0005768">
    <property type="term" value="C:endosome"/>
    <property type="evidence" value="ECO:0007669"/>
    <property type="project" value="UniProtKB-SubCell"/>
</dbReference>
<sequence>MAEPEGSAGRAIVIHDDESDPGSSRADSPHGSFAVDVLRSSICPLRTSEYHDQECSRYFDCPSHHLERAHPEADHPETEESAESHDQGHGEDHGAQNSPPTGELSSDGGGAQRPVEDLDTLAGESGRDSEEDVRHDSESDIYNMSQDGAEQSPGEAVDEEEAVGENTEGSPEADEAGSGRRQSLSLDTAPPRDMADLPLSTPDPVAQPSQRSVDLPERLSRELPRSPPPPTPPPLSPTYRRSRGDVSNPIPTEQLAREPRRPSSVSLPSIFVRKHHCRKCGRVVCNSCSPHRITIPYQYIVQPPGAVRPLSQIYSTAFMGSEGGYADFRTLGGGERVRLCNPCVPDPNTTPHQAQESATQRGHSRSQSNASGVFPGDESRRYGAYFGPGPGGSDALSRSRSVSMHSAAGASSSRTPNMPYLSTQSRILAGTPPAYMPYPSSASGSQGPNPMYSRYRSLLDVGSSSSSSTPALQQRSLPPPPQILEEDECPVCHRELPSRTLPNFEALREAHINICITSHSAYGTTPTAAANTGQRDTSNSPPPPPRRTGMFPYLATEKDCVDSAECTICLEEFEVGVQMARLECLCRFHRACIRAWFVNHPGRCPVHQHDSFGY</sequence>
<dbReference type="InterPro" id="IPR000306">
    <property type="entry name" value="Znf_FYVE"/>
</dbReference>
<organism evidence="21 22">
    <name type="scientific">Thyridium curvatum</name>
    <dbReference type="NCBI Taxonomy" id="1093900"/>
    <lineage>
        <taxon>Eukaryota</taxon>
        <taxon>Fungi</taxon>
        <taxon>Dikarya</taxon>
        <taxon>Ascomycota</taxon>
        <taxon>Pezizomycotina</taxon>
        <taxon>Sordariomycetes</taxon>
        <taxon>Sordariomycetidae</taxon>
        <taxon>Thyridiales</taxon>
        <taxon>Thyridiaceae</taxon>
        <taxon>Thyridium</taxon>
    </lineage>
</organism>
<evidence type="ECO:0000256" key="10">
    <source>
        <dbReference type="ARBA" id="ARBA00022753"/>
    </source>
</evidence>
<comment type="subcellular location">
    <subcellularLocation>
        <location evidence="3">Endosome</location>
    </subcellularLocation>
    <subcellularLocation>
        <location evidence="4">Lysosome</location>
    </subcellularLocation>
    <subcellularLocation>
        <location evidence="2">Membrane</location>
        <topology evidence="2">Peripheral membrane protein</topology>
    </subcellularLocation>
</comment>
<evidence type="ECO:0000256" key="17">
    <source>
        <dbReference type="PROSITE-ProRule" id="PRU00175"/>
    </source>
</evidence>
<dbReference type="GO" id="GO:0008270">
    <property type="term" value="F:zinc ion binding"/>
    <property type="evidence" value="ECO:0007669"/>
    <property type="project" value="UniProtKB-KW"/>
</dbReference>
<gene>
    <name evidence="21" type="ORF">E0L32_009645</name>
</gene>
<evidence type="ECO:0000256" key="11">
    <source>
        <dbReference type="ARBA" id="ARBA00022771"/>
    </source>
</evidence>
<dbReference type="OrthoDB" id="660555at2759"/>
<evidence type="ECO:0000256" key="1">
    <source>
        <dbReference type="ARBA" id="ARBA00000900"/>
    </source>
</evidence>
<evidence type="ECO:0000256" key="9">
    <source>
        <dbReference type="ARBA" id="ARBA00022723"/>
    </source>
</evidence>
<dbReference type="Pfam" id="PF01363">
    <property type="entry name" value="FYVE"/>
    <property type="match status" value="1"/>
</dbReference>
<comment type="catalytic activity">
    <reaction evidence="1">
        <text>S-ubiquitinyl-[E2 ubiquitin-conjugating enzyme]-L-cysteine + [acceptor protein]-L-lysine = [E2 ubiquitin-conjugating enzyme]-L-cysteine + N(6)-ubiquitinyl-[acceptor protein]-L-lysine.</text>
        <dbReference type="EC" id="2.3.2.27"/>
    </reaction>
</comment>
<feature type="compositionally biased region" description="Polar residues" evidence="18">
    <location>
        <begin position="95"/>
        <end position="104"/>
    </location>
</feature>
<dbReference type="InParanoid" id="A0A507AVI9"/>
<dbReference type="InterPro" id="IPR013083">
    <property type="entry name" value="Znf_RING/FYVE/PHD"/>
</dbReference>
<evidence type="ECO:0000256" key="6">
    <source>
        <dbReference type="ARBA" id="ARBA00012483"/>
    </source>
</evidence>
<comment type="caution">
    <text evidence="21">The sequence shown here is derived from an EMBL/GenBank/DDBJ whole genome shotgun (WGS) entry which is preliminary data.</text>
</comment>
<dbReference type="SMART" id="SM00184">
    <property type="entry name" value="RING"/>
    <property type="match status" value="1"/>
</dbReference>
<feature type="region of interest" description="Disordered" evidence="18">
    <location>
        <begin position="342"/>
        <end position="485"/>
    </location>
</feature>
<dbReference type="GO" id="GO:0061630">
    <property type="term" value="F:ubiquitin protein ligase activity"/>
    <property type="evidence" value="ECO:0007669"/>
    <property type="project" value="UniProtKB-EC"/>
</dbReference>
<dbReference type="Proteomes" id="UP000319257">
    <property type="component" value="Unassembled WGS sequence"/>
</dbReference>
<feature type="compositionally biased region" description="Basic and acidic residues" evidence="18">
    <location>
        <begin position="66"/>
        <end position="94"/>
    </location>
</feature>
<protein>
    <recommendedName>
        <fullName evidence="6">RING-type E3 ubiquitin transferase</fullName>
        <ecNumber evidence="6">2.3.2.27</ecNumber>
    </recommendedName>
</protein>
<dbReference type="PROSITE" id="PS50089">
    <property type="entry name" value="ZF_RING_2"/>
    <property type="match status" value="1"/>
</dbReference>
<feature type="region of interest" description="Disordered" evidence="18">
    <location>
        <begin position="526"/>
        <end position="546"/>
    </location>
</feature>
<feature type="compositionally biased region" description="Polar residues" evidence="18">
    <location>
        <begin position="526"/>
        <end position="539"/>
    </location>
</feature>
<feature type="region of interest" description="Disordered" evidence="18">
    <location>
        <begin position="66"/>
        <end position="267"/>
    </location>
</feature>
<evidence type="ECO:0000256" key="5">
    <source>
        <dbReference type="ARBA" id="ARBA00004906"/>
    </source>
</evidence>
<dbReference type="Gene3D" id="3.30.40.10">
    <property type="entry name" value="Zinc/RING finger domain, C3HC4 (zinc finger)"/>
    <property type="match status" value="2"/>
</dbReference>
<evidence type="ECO:0000256" key="15">
    <source>
        <dbReference type="ARBA" id="ARBA00023228"/>
    </source>
</evidence>
<feature type="compositionally biased region" description="Polar residues" evidence="18">
    <location>
        <begin position="347"/>
        <end position="371"/>
    </location>
</feature>
<keyword evidence="16" id="KW-0449">Lipoprotein</keyword>
<dbReference type="CDD" id="cd16489">
    <property type="entry name" value="mRING-CH-C4HC2H_ZNRF"/>
    <property type="match status" value="1"/>
</dbReference>
<dbReference type="Pfam" id="PF13639">
    <property type="entry name" value="zf-RING_2"/>
    <property type="match status" value="1"/>
</dbReference>
<feature type="region of interest" description="Disordered" evidence="18">
    <location>
        <begin position="1"/>
        <end position="31"/>
    </location>
</feature>
<dbReference type="InterPro" id="IPR017455">
    <property type="entry name" value="Znf_FYVE-rel"/>
</dbReference>
<dbReference type="PROSITE" id="PS50178">
    <property type="entry name" value="ZF_FYVE"/>
    <property type="match status" value="1"/>
</dbReference>
<keyword evidence="12" id="KW-0833">Ubl conjugation pathway</keyword>
<keyword evidence="13" id="KW-0862">Zinc</keyword>
<dbReference type="InterPro" id="IPR011011">
    <property type="entry name" value="Znf_FYVE_PHD"/>
</dbReference>
<keyword evidence="8" id="KW-0519">Myristate</keyword>
<evidence type="ECO:0000313" key="22">
    <source>
        <dbReference type="Proteomes" id="UP000319257"/>
    </source>
</evidence>
<dbReference type="RefSeq" id="XP_030990652.1">
    <property type="nucleotide sequence ID" value="XM_031144633.1"/>
</dbReference>
<dbReference type="SUPFAM" id="SSF57903">
    <property type="entry name" value="FYVE/PHD zinc finger"/>
    <property type="match status" value="1"/>
</dbReference>
<evidence type="ECO:0000259" key="19">
    <source>
        <dbReference type="PROSITE" id="PS50089"/>
    </source>
</evidence>
<dbReference type="InterPro" id="IPR051878">
    <property type="entry name" value="ZNRF_ubiq-protein_ligase"/>
</dbReference>
<dbReference type="GO" id="GO:0070936">
    <property type="term" value="P:protein K48-linked ubiquitination"/>
    <property type="evidence" value="ECO:0007669"/>
    <property type="project" value="TreeGrafter"/>
</dbReference>
<keyword evidence="11 17" id="KW-0863">Zinc-finger</keyword>
<evidence type="ECO:0000256" key="13">
    <source>
        <dbReference type="ARBA" id="ARBA00022833"/>
    </source>
</evidence>
<keyword evidence="22" id="KW-1185">Reference proteome</keyword>
<dbReference type="PANTHER" id="PTHR46661">
    <property type="entry name" value="E3 UBIQUITIN-PROTEIN LIGASE ZNRF1-LIKE PROTEIN"/>
    <property type="match status" value="1"/>
</dbReference>
<reference evidence="21 22" key="1">
    <citation type="submission" date="2019-06" db="EMBL/GenBank/DDBJ databases">
        <title>Draft genome sequence of the filamentous fungus Phialemoniopsis curvata isolated from diesel fuel.</title>
        <authorList>
            <person name="Varaljay V.A."/>
            <person name="Lyon W.J."/>
            <person name="Crouch A.L."/>
            <person name="Drake C.E."/>
            <person name="Hollomon J.M."/>
            <person name="Nadeau L.J."/>
            <person name="Nunn H.S."/>
            <person name="Stevenson B.S."/>
            <person name="Bojanowski C.L."/>
            <person name="Crookes-Goodson W.J."/>
        </authorList>
    </citation>
    <scope>NUCLEOTIDE SEQUENCE [LARGE SCALE GENOMIC DNA]</scope>
    <source>
        <strain evidence="21 22">D216</strain>
    </source>
</reference>
<evidence type="ECO:0000256" key="7">
    <source>
        <dbReference type="ARBA" id="ARBA00022679"/>
    </source>
</evidence>
<evidence type="ECO:0000256" key="3">
    <source>
        <dbReference type="ARBA" id="ARBA00004177"/>
    </source>
</evidence>
<evidence type="ECO:0000256" key="2">
    <source>
        <dbReference type="ARBA" id="ARBA00004170"/>
    </source>
</evidence>
<evidence type="ECO:0000256" key="16">
    <source>
        <dbReference type="ARBA" id="ARBA00023288"/>
    </source>
</evidence>
<evidence type="ECO:0000256" key="4">
    <source>
        <dbReference type="ARBA" id="ARBA00004371"/>
    </source>
</evidence>
<evidence type="ECO:0000259" key="20">
    <source>
        <dbReference type="PROSITE" id="PS50178"/>
    </source>
</evidence>
<keyword evidence="7" id="KW-0808">Transferase</keyword>
<feature type="compositionally biased region" description="Basic and acidic residues" evidence="18">
    <location>
        <begin position="214"/>
        <end position="224"/>
    </location>
</feature>
<comment type="pathway">
    <text evidence="5">Protein modification; protein ubiquitination.</text>
</comment>
<dbReference type="SUPFAM" id="SSF57850">
    <property type="entry name" value="RING/U-box"/>
    <property type="match status" value="1"/>
</dbReference>
<dbReference type="AlphaFoldDB" id="A0A507AVI9"/>
<keyword evidence="15" id="KW-0458">Lysosome</keyword>
<keyword evidence="9" id="KW-0479">Metal-binding</keyword>
<feature type="compositionally biased region" description="Polar residues" evidence="18">
    <location>
        <begin position="140"/>
        <end position="149"/>
    </location>
</feature>
<name>A0A507AVI9_9PEZI</name>
<feature type="compositionally biased region" description="Polar residues" evidence="18">
    <location>
        <begin position="396"/>
        <end position="426"/>
    </location>
</feature>
<feature type="domain" description="RING-type" evidence="19">
    <location>
        <begin position="566"/>
        <end position="608"/>
    </location>
</feature>
<dbReference type="STRING" id="1093900.A0A507AVI9"/>
<dbReference type="EMBL" id="SKBQ01000071">
    <property type="protein sequence ID" value="TPX08941.1"/>
    <property type="molecule type" value="Genomic_DNA"/>
</dbReference>
<dbReference type="PANTHER" id="PTHR46661:SF4">
    <property type="entry name" value="RING-TYPE DOMAIN-CONTAINING PROTEIN"/>
    <property type="match status" value="1"/>
</dbReference>
<evidence type="ECO:0000256" key="18">
    <source>
        <dbReference type="SAM" id="MobiDB-lite"/>
    </source>
</evidence>
<evidence type="ECO:0000256" key="14">
    <source>
        <dbReference type="ARBA" id="ARBA00023136"/>
    </source>
</evidence>
<dbReference type="InterPro" id="IPR001841">
    <property type="entry name" value="Znf_RING"/>
</dbReference>
<dbReference type="SMART" id="SM00064">
    <property type="entry name" value="FYVE"/>
    <property type="match status" value="1"/>
</dbReference>
<proteinExistence type="predicted"/>
<keyword evidence="10" id="KW-0967">Endosome</keyword>
<evidence type="ECO:0000256" key="12">
    <source>
        <dbReference type="ARBA" id="ARBA00022786"/>
    </source>
</evidence>
<keyword evidence="14" id="KW-0472">Membrane</keyword>
<accession>A0A507AVI9</accession>